<protein>
    <recommendedName>
        <fullName evidence="3">Cell division protein FtsL</fullName>
    </recommendedName>
</protein>
<comment type="caution">
    <text evidence="1">The sequence shown here is derived from an EMBL/GenBank/DDBJ whole genome shotgun (WGS) entry which is preliminary data.</text>
</comment>
<accession>A0A5D0MCG4</accession>
<dbReference type="AlphaFoldDB" id="A0A5D0MCG4"/>
<organism evidence="1 2">
    <name type="scientific">Candidatus Mcinerneyibacterium aminivorans</name>
    <dbReference type="NCBI Taxonomy" id="2703815"/>
    <lineage>
        <taxon>Bacteria</taxon>
        <taxon>Candidatus Macinerneyibacteriota</taxon>
        <taxon>Candidatus Mcinerneyibacteria</taxon>
        <taxon>Candidatus Mcinerneyibacteriales</taxon>
        <taxon>Candidatus Mcinerneyibacteriaceae</taxon>
        <taxon>Candidatus Mcinerneyibacterium</taxon>
    </lineage>
</organism>
<keyword evidence="2" id="KW-1185">Reference proteome</keyword>
<dbReference type="EMBL" id="VSIX01000089">
    <property type="protein sequence ID" value="TYB30676.1"/>
    <property type="molecule type" value="Genomic_DNA"/>
</dbReference>
<gene>
    <name evidence="1" type="ORF">FXF47_07820</name>
</gene>
<evidence type="ECO:0000313" key="2">
    <source>
        <dbReference type="Proteomes" id="UP000324143"/>
    </source>
</evidence>
<proteinExistence type="predicted"/>
<name>A0A5D0MCG4_9BACT</name>
<evidence type="ECO:0000313" key="1">
    <source>
        <dbReference type="EMBL" id="TYB30676.1"/>
    </source>
</evidence>
<reference evidence="1" key="1">
    <citation type="submission" date="2019-08" db="EMBL/GenBank/DDBJ databases">
        <title>Genomic characterization of a novel candidate phylum (ARYD3) from a high temperature, high salinity tertiary oil reservoir in north central Oklahoma, USA.</title>
        <authorList>
            <person name="Youssef N.H."/>
            <person name="Yadav A."/>
            <person name="Elshahed M.S."/>
        </authorList>
    </citation>
    <scope>NUCLEOTIDE SEQUENCE [LARGE SCALE GENOMIC DNA]</scope>
    <source>
        <strain evidence="1">ARYD3</strain>
    </source>
</reference>
<dbReference type="Proteomes" id="UP000324143">
    <property type="component" value="Unassembled WGS sequence"/>
</dbReference>
<evidence type="ECO:0008006" key="3">
    <source>
        <dbReference type="Google" id="ProtNLM"/>
    </source>
</evidence>
<sequence length="85" mass="10325">MKKILIIIFVILLVLFLIEAIAYLEVERLKKKIYVLRDQIISLKMDNREMRLEYREIMDPEKLNKWAENNGFVIKWKKSKGKNEK</sequence>